<dbReference type="RefSeq" id="WP_186889886.1">
    <property type="nucleotide sequence ID" value="NZ_JACOFU010000002.1"/>
</dbReference>
<reference evidence="1 2" key="1">
    <citation type="submission" date="2020-08" db="EMBL/GenBank/DDBJ databases">
        <title>Novel species isolated from subtropical streams in China.</title>
        <authorList>
            <person name="Lu H."/>
        </authorList>
    </citation>
    <scope>NUCLEOTIDE SEQUENCE [LARGE SCALE GENOMIC DNA]</scope>
    <source>
        <strain evidence="1 2">KCTC 52442</strain>
    </source>
</reference>
<keyword evidence="2" id="KW-1185">Reference proteome</keyword>
<dbReference type="EMBL" id="JACOFU010000002">
    <property type="protein sequence ID" value="MBC3830832.1"/>
    <property type="molecule type" value="Genomic_DNA"/>
</dbReference>
<proteinExistence type="predicted"/>
<evidence type="ECO:0000313" key="1">
    <source>
        <dbReference type="EMBL" id="MBC3830832.1"/>
    </source>
</evidence>
<comment type="caution">
    <text evidence="1">The sequence shown here is derived from an EMBL/GenBank/DDBJ whole genome shotgun (WGS) entry which is preliminary data.</text>
</comment>
<name>A0ABR6XMV8_9BURK</name>
<accession>A0ABR6XMV8</accession>
<evidence type="ECO:0008006" key="3">
    <source>
        <dbReference type="Google" id="ProtNLM"/>
    </source>
</evidence>
<organism evidence="1 2">
    <name type="scientific">Undibacterium amnicola</name>
    <dbReference type="NCBI Taxonomy" id="1834038"/>
    <lineage>
        <taxon>Bacteria</taxon>
        <taxon>Pseudomonadati</taxon>
        <taxon>Pseudomonadota</taxon>
        <taxon>Betaproteobacteria</taxon>
        <taxon>Burkholderiales</taxon>
        <taxon>Oxalobacteraceae</taxon>
        <taxon>Undibacterium</taxon>
    </lineage>
</organism>
<protein>
    <recommendedName>
        <fullName evidence="3">DUF2486 family protein</fullName>
    </recommendedName>
</protein>
<sequence>MNEQIDESIPVLTEVIPTSDNKSVSSKSKATEAHFPFVTGNSSPAVNNTPVSNSSKPINAAIAAAQEVLAQPTLFQSETESEIALDVAVEHTNNISAEDWKELELSVRENVLRQVLSRVDFVLEHRVSDSLAEVLQTAVDKLADEIRVGLRNSIEEVVTRALTQELSKIKGSHRKP</sequence>
<gene>
    <name evidence="1" type="ORF">H8K33_04875</name>
</gene>
<dbReference type="Proteomes" id="UP000643610">
    <property type="component" value="Unassembled WGS sequence"/>
</dbReference>
<evidence type="ECO:0000313" key="2">
    <source>
        <dbReference type="Proteomes" id="UP000643610"/>
    </source>
</evidence>